<dbReference type="InterPro" id="IPR002372">
    <property type="entry name" value="PQQ_rpt_dom"/>
</dbReference>
<evidence type="ECO:0000313" key="3">
    <source>
        <dbReference type="EMBL" id="OXA88399.1"/>
    </source>
</evidence>
<comment type="caution">
    <text evidence="3">The sequence shown here is derived from an EMBL/GenBank/DDBJ whole genome shotgun (WGS) entry which is preliminary data.</text>
</comment>
<evidence type="ECO:0000256" key="1">
    <source>
        <dbReference type="SAM" id="SignalP"/>
    </source>
</evidence>
<feature type="signal peptide" evidence="1">
    <location>
        <begin position="1"/>
        <end position="23"/>
    </location>
</feature>
<feature type="domain" description="Pyrrolo-quinoline quinone repeat" evidence="2">
    <location>
        <begin position="145"/>
        <end position="246"/>
    </location>
</feature>
<dbReference type="Pfam" id="PF13360">
    <property type="entry name" value="PQQ_2"/>
    <property type="match status" value="3"/>
</dbReference>
<protein>
    <submittedName>
        <fullName evidence="3">Pyrrolo-quinoline quinone</fullName>
    </submittedName>
</protein>
<dbReference type="SUPFAM" id="SSF50998">
    <property type="entry name" value="Quinoprotein alcohol dehydrogenase-like"/>
    <property type="match status" value="1"/>
</dbReference>
<name>A0A226H256_9FLAO</name>
<dbReference type="OrthoDB" id="7012117at2"/>
<dbReference type="Gene3D" id="2.130.10.10">
    <property type="entry name" value="YVTN repeat-like/Quinoprotein amine dehydrogenase"/>
    <property type="match status" value="1"/>
</dbReference>
<feature type="domain" description="Pyrrolo-quinoline quinone repeat" evidence="2">
    <location>
        <begin position="272"/>
        <end position="342"/>
    </location>
</feature>
<dbReference type="PANTHER" id="PTHR34512">
    <property type="entry name" value="CELL SURFACE PROTEIN"/>
    <property type="match status" value="1"/>
</dbReference>
<keyword evidence="1" id="KW-0732">Signal</keyword>
<dbReference type="InterPro" id="IPR018391">
    <property type="entry name" value="PQQ_b-propeller_rpt"/>
</dbReference>
<dbReference type="PANTHER" id="PTHR34512:SF30">
    <property type="entry name" value="OUTER MEMBRANE PROTEIN ASSEMBLY FACTOR BAMB"/>
    <property type="match status" value="1"/>
</dbReference>
<dbReference type="InterPro" id="IPR015943">
    <property type="entry name" value="WD40/YVTN_repeat-like_dom_sf"/>
</dbReference>
<evidence type="ECO:0000259" key="2">
    <source>
        <dbReference type="Pfam" id="PF13360"/>
    </source>
</evidence>
<dbReference type="SMART" id="SM00564">
    <property type="entry name" value="PQQ"/>
    <property type="match status" value="6"/>
</dbReference>
<gene>
    <name evidence="3" type="ORF">B0A66_15795</name>
</gene>
<proteinExistence type="predicted"/>
<dbReference type="RefSeq" id="WP_089050819.1">
    <property type="nucleotide sequence ID" value="NZ_FXTV01000013.1"/>
</dbReference>
<evidence type="ECO:0000313" key="4">
    <source>
        <dbReference type="Proteomes" id="UP000198345"/>
    </source>
</evidence>
<feature type="chain" id="PRO_5012985622" evidence="1">
    <location>
        <begin position="24"/>
        <end position="386"/>
    </location>
</feature>
<sequence>MKQKLITLLFVFTVINMVAQTTASGDNIVTNKVLTPIAKVPLDIDAILIYDYDGILTSYNLDAETINWTVKATNAFTEMCANGVTLHDGVVYVPFINGEIFAVDNQDGNIFWKSRIGNINDQIVLKDQTPIISNGKLFITSQNENSSIYALNLKDGSLAWSFKLDSPINHTSVFSLGNKVFTESGTTFYSFDANTGKVLSQRSFEQPMSGKPVTDGENVIVANEKDVLFALNPNNFETAWQFKLAENQHNIKDRIFCKDKMVYFAAQGTQVSSVYAVDTKTGTQLWKTDFKDDNIQYITQQDETLWGYTKKGKLFQIHLERGEIVFQAKLTTAPVSNIEFPDVESIFYYCDAGLIQYEIESKDENMVFMRTSIKDDVYSANLKIIK</sequence>
<dbReference type="EMBL" id="MUGW01000032">
    <property type="protein sequence ID" value="OXA88399.1"/>
    <property type="molecule type" value="Genomic_DNA"/>
</dbReference>
<feature type="domain" description="Pyrrolo-quinoline quinone repeat" evidence="2">
    <location>
        <begin position="16"/>
        <end position="144"/>
    </location>
</feature>
<dbReference type="Proteomes" id="UP000198345">
    <property type="component" value="Unassembled WGS sequence"/>
</dbReference>
<reference evidence="3 4" key="1">
    <citation type="submission" date="2016-11" db="EMBL/GenBank/DDBJ databases">
        <title>Whole genomes of Flavobacteriaceae.</title>
        <authorList>
            <person name="Stine C."/>
            <person name="Li C."/>
            <person name="Tadesse D."/>
        </authorList>
    </citation>
    <scope>NUCLEOTIDE SEQUENCE [LARGE SCALE GENOMIC DNA]</scope>
    <source>
        <strain evidence="3 4">DSM 18292</strain>
    </source>
</reference>
<organism evidence="3 4">
    <name type="scientific">Flavobacterium hercynium</name>
    <dbReference type="NCBI Taxonomy" id="387094"/>
    <lineage>
        <taxon>Bacteria</taxon>
        <taxon>Pseudomonadati</taxon>
        <taxon>Bacteroidota</taxon>
        <taxon>Flavobacteriia</taxon>
        <taxon>Flavobacteriales</taxon>
        <taxon>Flavobacteriaceae</taxon>
        <taxon>Flavobacterium</taxon>
    </lineage>
</organism>
<accession>A0A226H256</accession>
<dbReference type="InterPro" id="IPR011047">
    <property type="entry name" value="Quinoprotein_ADH-like_sf"/>
</dbReference>
<keyword evidence="4" id="KW-1185">Reference proteome</keyword>
<dbReference type="AlphaFoldDB" id="A0A226H256"/>